<feature type="chain" id="PRO_5023838638" evidence="2">
    <location>
        <begin position="20"/>
        <end position="142"/>
    </location>
</feature>
<dbReference type="Gene3D" id="2.40.70.10">
    <property type="entry name" value="Acid Proteases"/>
    <property type="match status" value="1"/>
</dbReference>
<keyword evidence="1" id="KW-0378">Hydrolase</keyword>
<evidence type="ECO:0000256" key="1">
    <source>
        <dbReference type="ARBA" id="ARBA00022750"/>
    </source>
</evidence>
<keyword evidence="1" id="KW-0064">Aspartyl protease</keyword>
<keyword evidence="1" id="KW-0645">Protease</keyword>
<feature type="signal peptide" evidence="2">
    <location>
        <begin position="1"/>
        <end position="19"/>
    </location>
</feature>
<evidence type="ECO:0000256" key="2">
    <source>
        <dbReference type="SAM" id="SignalP"/>
    </source>
</evidence>
<accession>A0A5K1K8F2</accession>
<dbReference type="SUPFAM" id="SSF50630">
    <property type="entry name" value="Acid proteases"/>
    <property type="match status" value="1"/>
</dbReference>
<dbReference type="InterPro" id="IPR033121">
    <property type="entry name" value="PEPTIDASE_A1"/>
</dbReference>
<evidence type="ECO:0000313" key="4">
    <source>
        <dbReference type="EMBL" id="VWP02632.1"/>
    </source>
</evidence>
<dbReference type="InterPro" id="IPR001969">
    <property type="entry name" value="Aspartic_peptidase_AS"/>
</dbReference>
<name>A0A5K1K8F2_9APHY</name>
<proteinExistence type="predicted"/>
<feature type="domain" description="Peptidase A1" evidence="3">
    <location>
        <begin position="86"/>
        <end position="142"/>
    </location>
</feature>
<gene>
    <name evidence="4" type="primary">A0A0B5JGW8</name>
</gene>
<sequence length="142" mass="14474">MARLSALLALTAAAVAVSANPIVVRDSPITLSIARRFNTTGVVNVLEADLARAKVLKSRGQAAHAAVPHTARSAVNVAITNTAVVYSASVGVGSPATTYDLLIDTGSSNTWVGAGKSYVKTKTSVDTGNTVVSLSRPTRASP</sequence>
<dbReference type="EMBL" id="LR730369">
    <property type="protein sequence ID" value="VWP02632.1"/>
    <property type="molecule type" value="Genomic_DNA"/>
</dbReference>
<organism evidence="4">
    <name type="scientific">Ganoderma boninense</name>
    <dbReference type="NCBI Taxonomy" id="34458"/>
    <lineage>
        <taxon>Eukaryota</taxon>
        <taxon>Fungi</taxon>
        <taxon>Dikarya</taxon>
        <taxon>Basidiomycota</taxon>
        <taxon>Agaricomycotina</taxon>
        <taxon>Agaricomycetes</taxon>
        <taxon>Polyporales</taxon>
        <taxon>Polyporaceae</taxon>
        <taxon>Ganoderma</taxon>
    </lineage>
</organism>
<dbReference type="PROSITE" id="PS51767">
    <property type="entry name" value="PEPTIDASE_A1"/>
    <property type="match status" value="1"/>
</dbReference>
<dbReference type="PROSITE" id="PS00141">
    <property type="entry name" value="ASP_PROTEASE"/>
    <property type="match status" value="1"/>
</dbReference>
<protein>
    <submittedName>
        <fullName evidence="4">Cytochrome P450 33C9</fullName>
    </submittedName>
</protein>
<dbReference type="InterPro" id="IPR021109">
    <property type="entry name" value="Peptidase_aspartic_dom_sf"/>
</dbReference>
<dbReference type="GO" id="GO:0006508">
    <property type="term" value="P:proteolysis"/>
    <property type="evidence" value="ECO:0007669"/>
    <property type="project" value="InterPro"/>
</dbReference>
<dbReference type="AlphaFoldDB" id="A0A5K1K8F2"/>
<dbReference type="Pfam" id="PF00026">
    <property type="entry name" value="Asp"/>
    <property type="match status" value="1"/>
</dbReference>
<evidence type="ECO:0000259" key="3">
    <source>
        <dbReference type="PROSITE" id="PS51767"/>
    </source>
</evidence>
<dbReference type="GO" id="GO:0004190">
    <property type="term" value="F:aspartic-type endopeptidase activity"/>
    <property type="evidence" value="ECO:0007669"/>
    <property type="project" value="UniProtKB-KW"/>
</dbReference>
<reference evidence="4" key="1">
    <citation type="submission" date="2019-10" db="EMBL/GenBank/DDBJ databases">
        <authorList>
            <person name="Nor Muhammad N."/>
        </authorList>
    </citation>
    <scope>NUCLEOTIDE SEQUENCE</scope>
</reference>
<keyword evidence="2" id="KW-0732">Signal</keyword>